<dbReference type="Proteomes" id="UP001179952">
    <property type="component" value="Unassembled WGS sequence"/>
</dbReference>
<dbReference type="AlphaFoldDB" id="A0AAV9ABH3"/>
<evidence type="ECO:0000313" key="2">
    <source>
        <dbReference type="EMBL" id="KAK1261532.1"/>
    </source>
</evidence>
<proteinExistence type="predicted"/>
<feature type="region of interest" description="Disordered" evidence="1">
    <location>
        <begin position="85"/>
        <end position="127"/>
    </location>
</feature>
<gene>
    <name evidence="2" type="ORF">QJS04_geneDACA018430</name>
</gene>
<organism evidence="2 3">
    <name type="scientific">Acorus gramineus</name>
    <name type="common">Dwarf sweet flag</name>
    <dbReference type="NCBI Taxonomy" id="55184"/>
    <lineage>
        <taxon>Eukaryota</taxon>
        <taxon>Viridiplantae</taxon>
        <taxon>Streptophyta</taxon>
        <taxon>Embryophyta</taxon>
        <taxon>Tracheophyta</taxon>
        <taxon>Spermatophyta</taxon>
        <taxon>Magnoliopsida</taxon>
        <taxon>Liliopsida</taxon>
        <taxon>Acoraceae</taxon>
        <taxon>Acorus</taxon>
    </lineage>
</organism>
<feature type="compositionally biased region" description="Pro residues" evidence="1">
    <location>
        <begin position="113"/>
        <end position="122"/>
    </location>
</feature>
<protein>
    <submittedName>
        <fullName evidence="2">Uncharacterized protein</fullName>
    </submittedName>
</protein>
<evidence type="ECO:0000313" key="3">
    <source>
        <dbReference type="Proteomes" id="UP001179952"/>
    </source>
</evidence>
<accession>A0AAV9ABH3</accession>
<reference evidence="2" key="2">
    <citation type="submission" date="2023-06" db="EMBL/GenBank/DDBJ databases">
        <authorList>
            <person name="Ma L."/>
            <person name="Liu K.-W."/>
            <person name="Li Z."/>
            <person name="Hsiao Y.-Y."/>
            <person name="Qi Y."/>
            <person name="Fu T."/>
            <person name="Tang G."/>
            <person name="Zhang D."/>
            <person name="Sun W.-H."/>
            <person name="Liu D.-K."/>
            <person name="Li Y."/>
            <person name="Chen G.-Z."/>
            <person name="Liu X.-D."/>
            <person name="Liao X.-Y."/>
            <person name="Jiang Y.-T."/>
            <person name="Yu X."/>
            <person name="Hao Y."/>
            <person name="Huang J."/>
            <person name="Zhao X.-W."/>
            <person name="Ke S."/>
            <person name="Chen Y.-Y."/>
            <person name="Wu W.-L."/>
            <person name="Hsu J.-L."/>
            <person name="Lin Y.-F."/>
            <person name="Huang M.-D."/>
            <person name="Li C.-Y."/>
            <person name="Huang L."/>
            <person name="Wang Z.-W."/>
            <person name="Zhao X."/>
            <person name="Zhong W.-Y."/>
            <person name="Peng D.-H."/>
            <person name="Ahmad S."/>
            <person name="Lan S."/>
            <person name="Zhang J.-S."/>
            <person name="Tsai W.-C."/>
            <person name="Van De Peer Y."/>
            <person name="Liu Z.-J."/>
        </authorList>
    </citation>
    <scope>NUCLEOTIDE SEQUENCE</scope>
    <source>
        <strain evidence="2">SCP</strain>
        <tissue evidence="2">Leaves</tissue>
    </source>
</reference>
<feature type="region of interest" description="Disordered" evidence="1">
    <location>
        <begin position="222"/>
        <end position="242"/>
    </location>
</feature>
<name>A0AAV9ABH3_ACOGR</name>
<reference evidence="2" key="1">
    <citation type="journal article" date="2023" name="Nat. Commun.">
        <title>Diploid and tetraploid genomes of Acorus and the evolution of monocots.</title>
        <authorList>
            <person name="Ma L."/>
            <person name="Liu K.W."/>
            <person name="Li Z."/>
            <person name="Hsiao Y.Y."/>
            <person name="Qi Y."/>
            <person name="Fu T."/>
            <person name="Tang G.D."/>
            <person name="Zhang D."/>
            <person name="Sun W.H."/>
            <person name="Liu D.K."/>
            <person name="Li Y."/>
            <person name="Chen G.Z."/>
            <person name="Liu X.D."/>
            <person name="Liao X.Y."/>
            <person name="Jiang Y.T."/>
            <person name="Yu X."/>
            <person name="Hao Y."/>
            <person name="Huang J."/>
            <person name="Zhao X.W."/>
            <person name="Ke S."/>
            <person name="Chen Y.Y."/>
            <person name="Wu W.L."/>
            <person name="Hsu J.L."/>
            <person name="Lin Y.F."/>
            <person name="Huang M.D."/>
            <person name="Li C.Y."/>
            <person name="Huang L."/>
            <person name="Wang Z.W."/>
            <person name="Zhao X."/>
            <person name="Zhong W.Y."/>
            <person name="Peng D.H."/>
            <person name="Ahmad S."/>
            <person name="Lan S."/>
            <person name="Zhang J.S."/>
            <person name="Tsai W.C."/>
            <person name="Van de Peer Y."/>
            <person name="Liu Z.J."/>
        </authorList>
    </citation>
    <scope>NUCLEOTIDE SEQUENCE</scope>
    <source>
        <strain evidence="2">SCP</strain>
    </source>
</reference>
<keyword evidence="3" id="KW-1185">Reference proteome</keyword>
<dbReference type="EMBL" id="JAUJYN010000010">
    <property type="protein sequence ID" value="KAK1261532.1"/>
    <property type="molecule type" value="Genomic_DNA"/>
</dbReference>
<evidence type="ECO:0000256" key="1">
    <source>
        <dbReference type="SAM" id="MobiDB-lite"/>
    </source>
</evidence>
<feature type="compositionally biased region" description="Low complexity" evidence="1">
    <location>
        <begin position="91"/>
        <end position="101"/>
    </location>
</feature>
<comment type="caution">
    <text evidence="2">The sequence shown here is derived from an EMBL/GenBank/DDBJ whole genome shotgun (WGS) entry which is preliminary data.</text>
</comment>
<sequence>MVANVTHEFLAFRSEVVLYYFMVTLERRSSKLNPYILRRNWISSLAYPLLGEMIAMYPQVALQLGGRGGSDSTTVEDQDYDHQFTEHHPYSIPTPSSIPPTANVGDEATSPPRQSPLPPLPVAPKRQRTAVGQKLGSSIDRMCDILEMRTNLAYGNNNTIPPFADAMALVDRIPEIIVDSPLYFFALDMLREPGNRELVVAGLHLTPKDSWISILEDEIFPPTEGLEGDPPPSRASSSDESQMSTVRDAICNEIAAARGNAREKTMLKWEARTLLSRVEGDSDQMQANEDPVLSLYCFF</sequence>